<name>A0A543E271_9PSEU</name>
<dbReference type="PANTHER" id="PTHR47506">
    <property type="entry name" value="TRANSCRIPTIONAL REGULATORY PROTEIN"/>
    <property type="match status" value="1"/>
</dbReference>
<keyword evidence="3" id="KW-0804">Transcription</keyword>
<evidence type="ECO:0000256" key="3">
    <source>
        <dbReference type="ARBA" id="ARBA00023163"/>
    </source>
</evidence>
<proteinExistence type="predicted"/>
<accession>A0A543E271</accession>
<dbReference type="InterPro" id="IPR001647">
    <property type="entry name" value="HTH_TetR"/>
</dbReference>
<dbReference type="PANTHER" id="PTHR47506:SF6">
    <property type="entry name" value="HTH-TYPE TRANSCRIPTIONAL REPRESSOR NEMR"/>
    <property type="match status" value="1"/>
</dbReference>
<organism evidence="6 7">
    <name type="scientific">Pseudonocardia kunmingensis</name>
    <dbReference type="NCBI Taxonomy" id="630975"/>
    <lineage>
        <taxon>Bacteria</taxon>
        <taxon>Bacillati</taxon>
        <taxon>Actinomycetota</taxon>
        <taxon>Actinomycetes</taxon>
        <taxon>Pseudonocardiales</taxon>
        <taxon>Pseudonocardiaceae</taxon>
        <taxon>Pseudonocardia</taxon>
    </lineage>
</organism>
<gene>
    <name evidence="6" type="ORF">FB558_2482</name>
</gene>
<comment type="caution">
    <text evidence="6">The sequence shown here is derived from an EMBL/GenBank/DDBJ whole genome shotgun (WGS) entry which is preliminary data.</text>
</comment>
<dbReference type="AlphaFoldDB" id="A0A543E271"/>
<dbReference type="Pfam" id="PF00440">
    <property type="entry name" value="TetR_N"/>
    <property type="match status" value="1"/>
</dbReference>
<dbReference type="InterPro" id="IPR009057">
    <property type="entry name" value="Homeodomain-like_sf"/>
</dbReference>
<evidence type="ECO:0000259" key="5">
    <source>
        <dbReference type="PROSITE" id="PS50977"/>
    </source>
</evidence>
<evidence type="ECO:0000313" key="7">
    <source>
        <dbReference type="Proteomes" id="UP000315677"/>
    </source>
</evidence>
<dbReference type="PRINTS" id="PR00455">
    <property type="entry name" value="HTHTETR"/>
</dbReference>
<protein>
    <submittedName>
        <fullName evidence="6">TetR family transcriptional regulator</fullName>
    </submittedName>
</protein>
<evidence type="ECO:0000313" key="6">
    <source>
        <dbReference type="EMBL" id="TQM15691.1"/>
    </source>
</evidence>
<keyword evidence="7" id="KW-1185">Reference proteome</keyword>
<feature type="domain" description="HTH tetR-type" evidence="5">
    <location>
        <begin position="26"/>
        <end position="86"/>
    </location>
</feature>
<feature type="DNA-binding region" description="H-T-H motif" evidence="4">
    <location>
        <begin position="49"/>
        <end position="68"/>
    </location>
</feature>
<dbReference type="Gene3D" id="1.10.357.10">
    <property type="entry name" value="Tetracycline Repressor, domain 2"/>
    <property type="match status" value="1"/>
</dbReference>
<dbReference type="PROSITE" id="PS50977">
    <property type="entry name" value="HTH_TETR_2"/>
    <property type="match status" value="1"/>
</dbReference>
<keyword evidence="1" id="KW-0805">Transcription regulation</keyword>
<sequence length="249" mass="26995">MMTGFVHPVIMGGDAVSPRGVPVDPAERAGRILDAAARLLLRYGHDRTTISDVAREAGVAKGSVYAHWRSRELLFLALLRREQAAVRAEVRDRLRAADRPADLELLIAESVRAYQRNPLVAAVLTRNTDVLGDLARVTGDQRSPGSVVELLVALRAGGWIRTDRSLAEQVTVLTSVYLGYFLTEPLLPGEFHVPDDAVPGLIAETVRRALERPEPLGPDEVAAVDRVVHDHIAAAAAAAEERLSGEDRA</sequence>
<evidence type="ECO:0000256" key="1">
    <source>
        <dbReference type="ARBA" id="ARBA00023015"/>
    </source>
</evidence>
<dbReference type="EMBL" id="VFPA01000001">
    <property type="protein sequence ID" value="TQM15691.1"/>
    <property type="molecule type" value="Genomic_DNA"/>
</dbReference>
<keyword evidence="2 4" id="KW-0238">DNA-binding</keyword>
<dbReference type="Proteomes" id="UP000315677">
    <property type="component" value="Unassembled WGS sequence"/>
</dbReference>
<evidence type="ECO:0000256" key="2">
    <source>
        <dbReference type="ARBA" id="ARBA00023125"/>
    </source>
</evidence>
<dbReference type="GO" id="GO:0003677">
    <property type="term" value="F:DNA binding"/>
    <property type="evidence" value="ECO:0007669"/>
    <property type="project" value="UniProtKB-UniRule"/>
</dbReference>
<dbReference type="SUPFAM" id="SSF46689">
    <property type="entry name" value="Homeodomain-like"/>
    <property type="match status" value="1"/>
</dbReference>
<reference evidence="6 7" key="1">
    <citation type="submission" date="2019-06" db="EMBL/GenBank/DDBJ databases">
        <title>Sequencing the genomes of 1000 actinobacteria strains.</title>
        <authorList>
            <person name="Klenk H.-P."/>
        </authorList>
    </citation>
    <scope>NUCLEOTIDE SEQUENCE [LARGE SCALE GENOMIC DNA]</scope>
    <source>
        <strain evidence="6 7">DSM 45301</strain>
    </source>
</reference>
<evidence type="ECO:0000256" key="4">
    <source>
        <dbReference type="PROSITE-ProRule" id="PRU00335"/>
    </source>
</evidence>